<dbReference type="RefSeq" id="WP_160918323.1">
    <property type="nucleotide sequence ID" value="NZ_WMEY01000001.1"/>
</dbReference>
<dbReference type="InterPro" id="IPR036866">
    <property type="entry name" value="RibonucZ/Hydroxyglut_hydro"/>
</dbReference>
<feature type="domain" description="Metallo-beta-lactamase" evidence="1">
    <location>
        <begin position="31"/>
        <end position="198"/>
    </location>
</feature>
<dbReference type="SMART" id="SM00849">
    <property type="entry name" value="Lactamase_B"/>
    <property type="match status" value="1"/>
</dbReference>
<gene>
    <name evidence="2" type="ORF">GLW07_03985</name>
</gene>
<evidence type="ECO:0000313" key="3">
    <source>
        <dbReference type="Proteomes" id="UP000447833"/>
    </source>
</evidence>
<dbReference type="EMBL" id="WMEY01000001">
    <property type="protein sequence ID" value="MYL62514.1"/>
    <property type="molecule type" value="Genomic_DNA"/>
</dbReference>
<protein>
    <submittedName>
        <fullName evidence="2">MBL fold metallo-hydrolase</fullName>
    </submittedName>
</protein>
<dbReference type="InterPro" id="IPR050662">
    <property type="entry name" value="Sec-metab_biosynth-thioest"/>
</dbReference>
<keyword evidence="2" id="KW-0378">Hydrolase</keyword>
<sequence length="271" mass="31074">MEGVMNLLTVSKFDGVQAVKGTFQLGGVRMNVYMYLVDELLIDCGPSRLQKEISDFLSNERYTQIILTHHHEDHTGNALIVPGSIPIYIHPTGIPLCRDKPHLPLYRRVFWGSRKPFAPKGIEHRIKTKHHTFELLHTPGHAPDHLALLEQNQGWLFTGDLYVMSHPKSIFAFESIPDVIQSLHHVLRYDFDTVFCSHAGVLQNGRKRLEEKLHYLLSIQNQVLQKHSDGKPASVIQKELFPDRHVLNYFSLFENSSKHIITSILHKNGLQ</sequence>
<dbReference type="SUPFAM" id="SSF56281">
    <property type="entry name" value="Metallo-hydrolase/oxidoreductase"/>
    <property type="match status" value="1"/>
</dbReference>
<dbReference type="PANTHER" id="PTHR23131">
    <property type="entry name" value="ENDORIBONUCLEASE LACTB2"/>
    <property type="match status" value="1"/>
</dbReference>
<dbReference type="InterPro" id="IPR001279">
    <property type="entry name" value="Metallo-B-lactamas"/>
</dbReference>
<organism evidence="2 3">
    <name type="scientific">Guptibacillus hwajinpoensis</name>
    <dbReference type="NCBI Taxonomy" id="208199"/>
    <lineage>
        <taxon>Bacteria</taxon>
        <taxon>Bacillati</taxon>
        <taxon>Bacillota</taxon>
        <taxon>Bacilli</taxon>
        <taxon>Bacillales</taxon>
        <taxon>Guptibacillaceae</taxon>
        <taxon>Guptibacillus</taxon>
    </lineage>
</organism>
<evidence type="ECO:0000313" key="2">
    <source>
        <dbReference type="EMBL" id="MYL62514.1"/>
    </source>
</evidence>
<evidence type="ECO:0000259" key="1">
    <source>
        <dbReference type="SMART" id="SM00849"/>
    </source>
</evidence>
<proteinExistence type="predicted"/>
<dbReference type="Gene3D" id="3.60.15.10">
    <property type="entry name" value="Ribonuclease Z/Hydroxyacylglutathione hydrolase-like"/>
    <property type="match status" value="1"/>
</dbReference>
<dbReference type="Pfam" id="PF00753">
    <property type="entry name" value="Lactamase_B"/>
    <property type="match status" value="1"/>
</dbReference>
<reference evidence="2 3" key="1">
    <citation type="submission" date="2019-11" db="EMBL/GenBank/DDBJ databases">
        <title>Genome sequences of 17 halophilic strains isolated from different environments.</title>
        <authorList>
            <person name="Furrow R.E."/>
        </authorList>
    </citation>
    <scope>NUCLEOTIDE SEQUENCE [LARGE SCALE GENOMIC DNA]</scope>
    <source>
        <strain evidence="2 3">22506_14_FS</strain>
    </source>
</reference>
<accession>A0A845ERS3</accession>
<dbReference type="GO" id="GO:0016787">
    <property type="term" value="F:hydrolase activity"/>
    <property type="evidence" value="ECO:0007669"/>
    <property type="project" value="UniProtKB-KW"/>
</dbReference>
<comment type="caution">
    <text evidence="2">The sequence shown here is derived from an EMBL/GenBank/DDBJ whole genome shotgun (WGS) entry which is preliminary data.</text>
</comment>
<name>A0A845ERS3_9BACL</name>
<dbReference type="Proteomes" id="UP000447833">
    <property type="component" value="Unassembled WGS sequence"/>
</dbReference>
<dbReference type="AlphaFoldDB" id="A0A845ERS3"/>